<dbReference type="EMBL" id="LRQV01000003">
    <property type="protein sequence ID" value="KXK63664.1"/>
    <property type="molecule type" value="Genomic_DNA"/>
</dbReference>
<dbReference type="SUPFAM" id="SSF50129">
    <property type="entry name" value="GroES-like"/>
    <property type="match status" value="1"/>
</dbReference>
<dbReference type="RefSeq" id="WP_067359478.1">
    <property type="nucleotide sequence ID" value="NZ_JBIUBN010000010.1"/>
</dbReference>
<dbReference type="OrthoDB" id="3339625at2"/>
<dbReference type="Gene3D" id="3.90.180.10">
    <property type="entry name" value="Medium-chain alcohol dehydrogenases, catalytic domain"/>
    <property type="match status" value="1"/>
</dbReference>
<dbReference type="InterPro" id="IPR051397">
    <property type="entry name" value="Zn-ADH-like_protein"/>
</dbReference>
<dbReference type="SMART" id="SM00829">
    <property type="entry name" value="PKS_ER"/>
    <property type="match status" value="1"/>
</dbReference>
<comment type="caution">
    <text evidence="2">The sequence shown here is derived from an EMBL/GenBank/DDBJ whole genome shotgun (WGS) entry which is preliminary data.</text>
</comment>
<keyword evidence="3" id="KW-1185">Reference proteome</keyword>
<dbReference type="InterPro" id="IPR036291">
    <property type="entry name" value="NAD(P)-bd_dom_sf"/>
</dbReference>
<dbReference type="SUPFAM" id="SSF51735">
    <property type="entry name" value="NAD(P)-binding Rossmann-fold domains"/>
    <property type="match status" value="1"/>
</dbReference>
<name>A0A136PZD9_9ACTN</name>
<dbReference type="Proteomes" id="UP000070620">
    <property type="component" value="Unassembled WGS sequence"/>
</dbReference>
<reference evidence="2 3" key="1">
    <citation type="submission" date="2016-01" db="EMBL/GenBank/DDBJ databases">
        <title>Whole genome sequence and analysis of Micromonospora rosaria DSM 803, which can produce antibacterial substance rosamicin.</title>
        <authorList>
            <person name="Yang H."/>
            <person name="He X."/>
            <person name="Zhu D."/>
        </authorList>
    </citation>
    <scope>NUCLEOTIDE SEQUENCE [LARGE SCALE GENOMIC DNA]</scope>
    <source>
        <strain evidence="2 3">DSM 803</strain>
    </source>
</reference>
<organism evidence="2 3">
    <name type="scientific">Micromonospora rosaria</name>
    <dbReference type="NCBI Taxonomy" id="47874"/>
    <lineage>
        <taxon>Bacteria</taxon>
        <taxon>Bacillati</taxon>
        <taxon>Actinomycetota</taxon>
        <taxon>Actinomycetes</taxon>
        <taxon>Micromonosporales</taxon>
        <taxon>Micromonosporaceae</taxon>
        <taxon>Micromonospora</taxon>
    </lineage>
</organism>
<dbReference type="PANTHER" id="PTHR43677">
    <property type="entry name" value="SHORT-CHAIN DEHYDROGENASE/REDUCTASE"/>
    <property type="match status" value="1"/>
</dbReference>
<evidence type="ECO:0000313" key="2">
    <source>
        <dbReference type="EMBL" id="KXK63664.1"/>
    </source>
</evidence>
<sequence>MRAVLLRHPGGPDALRVEQVPEPVPEPGQSLIDVTLTGVNFDDLDQRAGAHPHLPLPAILGVEAAGRRRADGRRVVALLRQGGGYAEVVAAPDAHTVEIPTGLADAQALGLFEQGGTAYGALVLAGRLRPGESVAVTAAAGGVGHLAVQLAVALGASPVIGLASTPAKRRFVTGLGADAALGPADPDLPARLRAATGGVGVDLVVDSVGGTVARAALAALAPFGRLVCLGWRPTAAPDRARPATGVGDPAGSGALPGGEAGIIALSTAELAHGSIGCAGFWMRHVVDRRALLCDVADRLFALAAQGRLTVHVDRTVPLADVGAAHAAVAARTTTGKVLIDVRREG</sequence>
<dbReference type="Pfam" id="PF00107">
    <property type="entry name" value="ADH_zinc_N"/>
    <property type="match status" value="1"/>
</dbReference>
<dbReference type="PANTHER" id="PTHR43677:SF4">
    <property type="entry name" value="QUINONE OXIDOREDUCTASE-LIKE PROTEIN 2"/>
    <property type="match status" value="1"/>
</dbReference>
<dbReference type="InterPro" id="IPR013149">
    <property type="entry name" value="ADH-like_C"/>
</dbReference>
<protein>
    <submittedName>
        <fullName evidence="2">Alcohol dehydrogenase</fullName>
    </submittedName>
</protein>
<dbReference type="GO" id="GO:0016491">
    <property type="term" value="F:oxidoreductase activity"/>
    <property type="evidence" value="ECO:0007669"/>
    <property type="project" value="InterPro"/>
</dbReference>
<gene>
    <name evidence="2" type="ORF">AWW66_01480</name>
</gene>
<dbReference type="InterPro" id="IPR011032">
    <property type="entry name" value="GroES-like_sf"/>
</dbReference>
<feature type="domain" description="Enoyl reductase (ER)" evidence="1">
    <location>
        <begin position="10"/>
        <end position="339"/>
    </location>
</feature>
<evidence type="ECO:0000259" key="1">
    <source>
        <dbReference type="SMART" id="SM00829"/>
    </source>
</evidence>
<dbReference type="AlphaFoldDB" id="A0A136PZD9"/>
<evidence type="ECO:0000313" key="3">
    <source>
        <dbReference type="Proteomes" id="UP000070620"/>
    </source>
</evidence>
<dbReference type="Pfam" id="PF08240">
    <property type="entry name" value="ADH_N"/>
    <property type="match status" value="1"/>
</dbReference>
<dbReference type="InterPro" id="IPR020843">
    <property type="entry name" value="ER"/>
</dbReference>
<dbReference type="Gene3D" id="3.40.50.720">
    <property type="entry name" value="NAD(P)-binding Rossmann-like Domain"/>
    <property type="match status" value="1"/>
</dbReference>
<proteinExistence type="predicted"/>
<accession>A0A136PZD9</accession>
<dbReference type="InterPro" id="IPR013154">
    <property type="entry name" value="ADH-like_N"/>
</dbReference>